<dbReference type="PANTHER" id="PTHR12066:SF0">
    <property type="entry name" value="TELOMERASE REVERSE TRANSCRIPTASE"/>
    <property type="match status" value="1"/>
</dbReference>
<comment type="catalytic activity">
    <reaction evidence="1">
        <text>DNA(n) + a 2'-deoxyribonucleoside 5'-triphosphate = DNA(n+1) + diphosphate</text>
        <dbReference type="Rhea" id="RHEA:22508"/>
        <dbReference type="Rhea" id="RHEA-COMP:17339"/>
        <dbReference type="Rhea" id="RHEA-COMP:17340"/>
        <dbReference type="ChEBI" id="CHEBI:33019"/>
        <dbReference type="ChEBI" id="CHEBI:61560"/>
        <dbReference type="ChEBI" id="CHEBI:173112"/>
        <dbReference type="EC" id="2.7.7.49"/>
    </reaction>
</comment>
<dbReference type="GO" id="GO:0007004">
    <property type="term" value="P:telomere maintenance via telomerase"/>
    <property type="evidence" value="ECO:0007669"/>
    <property type="project" value="TreeGrafter"/>
</dbReference>
<name>A0A7R9FYW5_TIMSH</name>
<dbReference type="PRINTS" id="PR01365">
    <property type="entry name" value="TELOMERASERT"/>
</dbReference>
<dbReference type="GO" id="GO:0042162">
    <property type="term" value="F:telomeric DNA binding"/>
    <property type="evidence" value="ECO:0007669"/>
    <property type="project" value="TreeGrafter"/>
</dbReference>
<sequence>MVYLFTLHEHVHSLLDIMSKQVTEKDIFDILNDPDLSDLEELEDDDEDENLIINQVSFVQEKELKRQGRGSVDSIVNITDRFVAVRWYDNKVVTLLSSFVGVEPKDQIKRWDRRQKAVKKLTTLGVFQNFILGSLVRGLRVSTVRWLDGVPGHAMKRHILAKAGGREEDPGARGCRECRGVNGAVGEEDKWWEDMTDRNSNLDLAIIISLVYCNSSALDHVATKAAKKMDKELKILADEARRFLNQVNLRNKYSITGNTNDFHVLWTKLWSNWNETGRQPLYFVRTDILDAYGSILHRPLLYYINKLKNEFVSKGNTTITLTKYIILKMGNGNITVQYMDACKNCPLISPSNSVLIETNEIKEIDVEKIFELLFSYVEKQVVNYGSSWYMVKQGLPHGATLSAALCNFYYGTVDRHFDKLVSEEDTLVRIVDDYLFVTRDKQRAERFLNRMTEGFPKFNCNINKRKTQVNFSVGDSLSVDKITFCGHVIDTCTLEVTGDYKRYKGKEIAYTMRLNNVGHPGNSKDAIVSTVQFNTGAVVASQQWRGFSSKLGVCRTRNTDAYREIFMVFMEQLDNIELKQWYFYQDGVTCHTSNESMALINSFFVLSPKT</sequence>
<dbReference type="InterPro" id="IPR003545">
    <property type="entry name" value="Telomerase_RT"/>
</dbReference>
<evidence type="ECO:0000256" key="1">
    <source>
        <dbReference type="RuleBase" id="RU365061"/>
    </source>
</evidence>
<keyword evidence="1" id="KW-0479">Metal-binding</keyword>
<keyword evidence="1" id="KW-0548">Nucleotidyltransferase</keyword>
<comment type="subcellular location">
    <subcellularLocation>
        <location evidence="1">Nucleus</location>
    </subcellularLocation>
    <subcellularLocation>
        <location evidence="1">Chromosome</location>
        <location evidence="1">Telomere</location>
    </subcellularLocation>
</comment>
<comment type="function">
    <text evidence="1">Telomerase is a ribonucleoprotein enzyme essential for the replication of chromosome termini in most eukaryotes. It elongates telomeres. It is a reverse transcriptase that adds simple sequence repeats to chromosome ends by copying a template sequence within the RNA component of the enzyme.</text>
</comment>
<protein>
    <recommendedName>
        <fullName evidence="1">Telomerase reverse transcriptase</fullName>
        <ecNumber evidence="1">2.7.7.49</ecNumber>
    </recommendedName>
    <alternativeName>
        <fullName evidence="1">Telomerase catalytic subunit</fullName>
    </alternativeName>
</protein>
<proteinExistence type="inferred from homology"/>
<dbReference type="InterPro" id="IPR000477">
    <property type="entry name" value="RT_dom"/>
</dbReference>
<dbReference type="Pfam" id="PF00078">
    <property type="entry name" value="RVT_1"/>
    <property type="match status" value="1"/>
</dbReference>
<feature type="domain" description="Reverse transcriptase" evidence="2">
    <location>
        <begin position="207"/>
        <end position="489"/>
    </location>
</feature>
<dbReference type="GO" id="GO:0003720">
    <property type="term" value="F:telomerase activity"/>
    <property type="evidence" value="ECO:0007669"/>
    <property type="project" value="InterPro"/>
</dbReference>
<dbReference type="AlphaFoldDB" id="A0A7R9FYW5"/>
<dbReference type="GO" id="GO:0070034">
    <property type="term" value="F:telomerase RNA binding"/>
    <property type="evidence" value="ECO:0007669"/>
    <property type="project" value="TreeGrafter"/>
</dbReference>
<comment type="similarity">
    <text evidence="1">Belongs to the reverse transcriptase family. Telomerase subfamily.</text>
</comment>
<dbReference type="GO" id="GO:0046872">
    <property type="term" value="F:metal ion binding"/>
    <property type="evidence" value="ECO:0007669"/>
    <property type="project" value="UniProtKB-KW"/>
</dbReference>
<dbReference type="PROSITE" id="PS50878">
    <property type="entry name" value="RT_POL"/>
    <property type="match status" value="1"/>
</dbReference>
<reference evidence="3" key="1">
    <citation type="submission" date="2020-11" db="EMBL/GenBank/DDBJ databases">
        <authorList>
            <person name="Tran Van P."/>
        </authorList>
    </citation>
    <scope>NUCLEOTIDE SEQUENCE</scope>
</reference>
<dbReference type="GO" id="GO:0000781">
    <property type="term" value="C:chromosome, telomeric region"/>
    <property type="evidence" value="ECO:0007669"/>
    <property type="project" value="UniProtKB-SubCell"/>
</dbReference>
<dbReference type="Gene3D" id="3.30.70.2630">
    <property type="match status" value="1"/>
</dbReference>
<keyword evidence="1" id="KW-0539">Nucleus</keyword>
<dbReference type="PANTHER" id="PTHR12066">
    <property type="entry name" value="TELOMERASE REVERSE TRANSCRIPTASE"/>
    <property type="match status" value="1"/>
</dbReference>
<keyword evidence="1" id="KW-0779">Telomere</keyword>
<organism evidence="3">
    <name type="scientific">Timema shepardi</name>
    <name type="common">Walking stick</name>
    <dbReference type="NCBI Taxonomy" id="629360"/>
    <lineage>
        <taxon>Eukaryota</taxon>
        <taxon>Metazoa</taxon>
        <taxon>Ecdysozoa</taxon>
        <taxon>Arthropoda</taxon>
        <taxon>Hexapoda</taxon>
        <taxon>Insecta</taxon>
        <taxon>Pterygota</taxon>
        <taxon>Neoptera</taxon>
        <taxon>Polyneoptera</taxon>
        <taxon>Phasmatodea</taxon>
        <taxon>Timematodea</taxon>
        <taxon>Timematoidea</taxon>
        <taxon>Timematidae</taxon>
        <taxon>Timema</taxon>
    </lineage>
</organism>
<gene>
    <name evidence="3" type="ORF">TSIB3V08_LOCUS3674</name>
</gene>
<evidence type="ECO:0000313" key="3">
    <source>
        <dbReference type="EMBL" id="CAD7259469.1"/>
    </source>
</evidence>
<accession>A0A7R9FYW5</accession>
<dbReference type="EMBL" id="OC001242">
    <property type="protein sequence ID" value="CAD7259469.1"/>
    <property type="molecule type" value="Genomic_DNA"/>
</dbReference>
<evidence type="ECO:0000259" key="2">
    <source>
        <dbReference type="PROSITE" id="PS50878"/>
    </source>
</evidence>
<dbReference type="EC" id="2.7.7.49" evidence="1"/>
<keyword evidence="1" id="KW-0460">Magnesium</keyword>
<dbReference type="GO" id="GO:0000333">
    <property type="term" value="C:telomerase catalytic core complex"/>
    <property type="evidence" value="ECO:0007669"/>
    <property type="project" value="TreeGrafter"/>
</dbReference>
<keyword evidence="1" id="KW-0808">Transferase</keyword>
<keyword evidence="1" id="KW-0695">RNA-directed DNA polymerase</keyword>
<keyword evidence="1" id="KW-0158">Chromosome</keyword>
<dbReference type="CDD" id="cd01648">
    <property type="entry name" value="TERT"/>
    <property type="match status" value="1"/>
</dbReference>